<dbReference type="InterPro" id="IPR000823">
    <property type="entry name" value="Peroxidase_pln"/>
</dbReference>
<dbReference type="Gene3D" id="1.10.420.10">
    <property type="entry name" value="Peroxidase, domain 2"/>
    <property type="match status" value="1"/>
</dbReference>
<evidence type="ECO:0000256" key="8">
    <source>
        <dbReference type="ARBA" id="ARBA00022723"/>
    </source>
</evidence>
<reference evidence="16 17" key="1">
    <citation type="journal article" date="2016" name="G3 (Bethesda)">
        <title>First Draft Assembly and Annotation of the Genome of a California Endemic Oak Quercus lobata Nee (Fagaceae).</title>
        <authorList>
            <person name="Sork V.L."/>
            <person name="Fitz-Gibbon S.T."/>
            <person name="Puiu D."/>
            <person name="Crepeau M."/>
            <person name="Gugger P.F."/>
            <person name="Sherman R."/>
            <person name="Stevens K."/>
            <person name="Langley C.H."/>
            <person name="Pellegrini M."/>
            <person name="Salzberg S.L."/>
        </authorList>
    </citation>
    <scope>NUCLEOTIDE SEQUENCE [LARGE SCALE GENOMIC DNA]</scope>
    <source>
        <strain evidence="16 17">cv. SW786</strain>
    </source>
</reference>
<dbReference type="PANTHER" id="PTHR31517:SF59">
    <property type="entry name" value="PEROXIDASE"/>
    <property type="match status" value="1"/>
</dbReference>
<evidence type="ECO:0000256" key="13">
    <source>
        <dbReference type="PIRSR" id="PIRSR600823-3"/>
    </source>
</evidence>
<dbReference type="EC" id="1.11.1.7" evidence="4"/>
<evidence type="ECO:0000256" key="1">
    <source>
        <dbReference type="ARBA" id="ARBA00000189"/>
    </source>
</evidence>
<evidence type="ECO:0000256" key="2">
    <source>
        <dbReference type="ARBA" id="ARBA00001970"/>
    </source>
</evidence>
<dbReference type="InParanoid" id="A0A7N2M3E7"/>
<evidence type="ECO:0000256" key="9">
    <source>
        <dbReference type="ARBA" id="ARBA00022837"/>
    </source>
</evidence>
<comment type="cofactor">
    <cofactor evidence="2">
        <name>heme b</name>
        <dbReference type="ChEBI" id="CHEBI:60344"/>
    </cofactor>
</comment>
<sequence>MDPTLVAKLNKTCAPNVTAIVFLDQNTSFSFDNDFYNQILLKRGILQIDQELALDNSTASIVSGFASNGIRFQNNFAKAMVKLGSIEVLVGKAGEIRKNCIVFSLTN</sequence>
<keyword evidence="6" id="KW-0575">Peroxidase</keyword>
<dbReference type="InterPro" id="IPR010255">
    <property type="entry name" value="Haem_peroxidase_sf"/>
</dbReference>
<evidence type="ECO:0000256" key="12">
    <source>
        <dbReference type="ARBA" id="ARBA00023324"/>
    </source>
</evidence>
<feature type="binding site" evidence="13">
    <location>
        <position position="27"/>
    </location>
    <ligand>
        <name>Ca(2+)</name>
        <dbReference type="ChEBI" id="CHEBI:29108"/>
        <label>2</label>
    </ligand>
</feature>
<dbReference type="Proteomes" id="UP000594261">
    <property type="component" value="Chromosome 7"/>
</dbReference>
<keyword evidence="10" id="KW-0560">Oxidoreductase</keyword>
<keyword evidence="17" id="KW-1185">Reference proteome</keyword>
<dbReference type="GO" id="GO:0042744">
    <property type="term" value="P:hydrogen peroxide catabolic process"/>
    <property type="evidence" value="ECO:0007669"/>
    <property type="project" value="UniProtKB-KW"/>
</dbReference>
<dbReference type="PROSITE" id="PS50873">
    <property type="entry name" value="PEROXIDASE_4"/>
    <property type="match status" value="1"/>
</dbReference>
<comment type="function">
    <text evidence="3">Removal of H(2)O(2), oxidation of toxic reductants, biosynthesis and degradation of lignin, suberization, auxin catabolism, response to environmental stresses such as wounding, pathogen attack and oxidative stress. These functions might be dependent on each isozyme/isoform in each plant tissue.</text>
</comment>
<evidence type="ECO:0000256" key="4">
    <source>
        <dbReference type="ARBA" id="ARBA00012313"/>
    </source>
</evidence>
<evidence type="ECO:0000256" key="3">
    <source>
        <dbReference type="ARBA" id="ARBA00002322"/>
    </source>
</evidence>
<dbReference type="Gramene" id="QL07p016807:mrna">
    <property type="protein sequence ID" value="QL07p016807:mrna:CDS:1"/>
    <property type="gene ID" value="QL07p016807"/>
</dbReference>
<dbReference type="PANTHER" id="PTHR31517">
    <property type="match status" value="1"/>
</dbReference>
<feature type="binding site" evidence="13">
    <location>
        <position position="32"/>
    </location>
    <ligand>
        <name>Ca(2+)</name>
        <dbReference type="ChEBI" id="CHEBI:29108"/>
        <label>2</label>
    </ligand>
</feature>
<accession>A0A7N2M3E7</accession>
<dbReference type="AlphaFoldDB" id="A0A7N2M3E7"/>
<dbReference type="PRINTS" id="PR00461">
    <property type="entry name" value="PLPEROXIDASE"/>
</dbReference>
<dbReference type="Pfam" id="PF00141">
    <property type="entry name" value="peroxidase"/>
    <property type="match status" value="1"/>
</dbReference>
<dbReference type="GO" id="GO:0046872">
    <property type="term" value="F:metal ion binding"/>
    <property type="evidence" value="ECO:0007669"/>
    <property type="project" value="UniProtKB-KW"/>
</dbReference>
<dbReference type="EnsemblPlants" id="QL07p016807:mrna">
    <property type="protein sequence ID" value="QL07p016807:mrna:CDS:1"/>
    <property type="gene ID" value="QL07p016807"/>
</dbReference>
<evidence type="ECO:0000313" key="16">
    <source>
        <dbReference type="EnsemblPlants" id="QL07p016807:mrna:CDS:1"/>
    </source>
</evidence>
<protein>
    <recommendedName>
        <fullName evidence="4">peroxidase</fullName>
        <ecNumber evidence="4">1.11.1.7</ecNumber>
    </recommendedName>
</protein>
<dbReference type="Gene3D" id="1.10.520.10">
    <property type="match status" value="1"/>
</dbReference>
<keyword evidence="12" id="KW-0376">Hydrogen peroxide</keyword>
<keyword evidence="8 13" id="KW-0479">Metal-binding</keyword>
<comment type="cofactor">
    <cofactor evidence="13">
        <name>Ca(2+)</name>
        <dbReference type="ChEBI" id="CHEBI:29108"/>
    </cofactor>
    <text evidence="13">Binds 2 calcium ions per subunit.</text>
</comment>
<dbReference type="GO" id="GO:0020037">
    <property type="term" value="F:heme binding"/>
    <property type="evidence" value="ECO:0007669"/>
    <property type="project" value="InterPro"/>
</dbReference>
<dbReference type="GO" id="GO:0006979">
    <property type="term" value="P:response to oxidative stress"/>
    <property type="evidence" value="ECO:0007669"/>
    <property type="project" value="InterPro"/>
</dbReference>
<dbReference type="SUPFAM" id="SSF48113">
    <property type="entry name" value="Heme-dependent peroxidases"/>
    <property type="match status" value="1"/>
</dbReference>
<evidence type="ECO:0000256" key="5">
    <source>
        <dbReference type="ARBA" id="ARBA00022525"/>
    </source>
</evidence>
<dbReference type="InterPro" id="IPR002016">
    <property type="entry name" value="Haem_peroxidase"/>
</dbReference>
<evidence type="ECO:0000256" key="14">
    <source>
        <dbReference type="RuleBase" id="RU004241"/>
    </source>
</evidence>
<feature type="binding site" evidence="13">
    <location>
        <position position="24"/>
    </location>
    <ligand>
        <name>Ca(2+)</name>
        <dbReference type="ChEBI" id="CHEBI:29108"/>
        <label>2</label>
    </ligand>
</feature>
<keyword evidence="5" id="KW-0964">Secreted</keyword>
<proteinExistence type="inferred from homology"/>
<evidence type="ECO:0000256" key="6">
    <source>
        <dbReference type="ARBA" id="ARBA00022559"/>
    </source>
</evidence>
<dbReference type="EMBL" id="LRBV02000007">
    <property type="status" value="NOT_ANNOTATED_CDS"/>
    <property type="molecule type" value="Genomic_DNA"/>
</dbReference>
<evidence type="ECO:0000313" key="17">
    <source>
        <dbReference type="Proteomes" id="UP000594261"/>
    </source>
</evidence>
<comment type="catalytic activity">
    <reaction evidence="1">
        <text>2 a phenolic donor + H2O2 = 2 a phenolic radical donor + 2 H2O</text>
        <dbReference type="Rhea" id="RHEA:56136"/>
        <dbReference type="ChEBI" id="CHEBI:15377"/>
        <dbReference type="ChEBI" id="CHEBI:16240"/>
        <dbReference type="ChEBI" id="CHEBI:139520"/>
        <dbReference type="ChEBI" id="CHEBI:139521"/>
        <dbReference type="EC" id="1.11.1.7"/>
    </reaction>
</comment>
<keyword evidence="9 13" id="KW-0106">Calcium</keyword>
<evidence type="ECO:0000256" key="7">
    <source>
        <dbReference type="ARBA" id="ARBA00022617"/>
    </source>
</evidence>
<comment type="similarity">
    <text evidence="14">Belongs to the peroxidase family.</text>
</comment>
<name>A0A7N2M3E7_QUELO</name>
<organism evidence="16 17">
    <name type="scientific">Quercus lobata</name>
    <name type="common">Valley oak</name>
    <dbReference type="NCBI Taxonomy" id="97700"/>
    <lineage>
        <taxon>Eukaryota</taxon>
        <taxon>Viridiplantae</taxon>
        <taxon>Streptophyta</taxon>
        <taxon>Embryophyta</taxon>
        <taxon>Tracheophyta</taxon>
        <taxon>Spermatophyta</taxon>
        <taxon>Magnoliopsida</taxon>
        <taxon>eudicotyledons</taxon>
        <taxon>Gunneridae</taxon>
        <taxon>Pentapetalae</taxon>
        <taxon>rosids</taxon>
        <taxon>fabids</taxon>
        <taxon>Fagales</taxon>
        <taxon>Fagaceae</taxon>
        <taxon>Quercus</taxon>
    </lineage>
</organism>
<evidence type="ECO:0000256" key="11">
    <source>
        <dbReference type="ARBA" id="ARBA00023004"/>
    </source>
</evidence>
<evidence type="ECO:0000259" key="15">
    <source>
        <dbReference type="PROSITE" id="PS50873"/>
    </source>
</evidence>
<feature type="domain" description="Plant heme peroxidase family profile" evidence="15">
    <location>
        <begin position="1"/>
        <end position="104"/>
    </location>
</feature>
<evidence type="ECO:0000256" key="10">
    <source>
        <dbReference type="ARBA" id="ARBA00023002"/>
    </source>
</evidence>
<keyword evidence="11" id="KW-0408">Iron</keyword>
<dbReference type="OMA" id="IRKNCIV"/>
<dbReference type="GO" id="GO:0140825">
    <property type="term" value="F:lactoperoxidase activity"/>
    <property type="evidence" value="ECO:0007669"/>
    <property type="project" value="UniProtKB-EC"/>
</dbReference>
<reference evidence="16" key="2">
    <citation type="submission" date="2021-01" db="UniProtKB">
        <authorList>
            <consortium name="EnsemblPlants"/>
        </authorList>
    </citation>
    <scope>IDENTIFICATION</scope>
</reference>
<keyword evidence="7" id="KW-0349">Heme</keyword>